<proteinExistence type="predicted"/>
<gene>
    <name evidence="1" type="ORF">Pfra01_001243300</name>
</gene>
<dbReference type="Proteomes" id="UP001165121">
    <property type="component" value="Unassembled WGS sequence"/>
</dbReference>
<name>A0A9W6XKQ6_9STRA</name>
<organism evidence="1 2">
    <name type="scientific">Phytophthora fragariaefolia</name>
    <dbReference type="NCBI Taxonomy" id="1490495"/>
    <lineage>
        <taxon>Eukaryota</taxon>
        <taxon>Sar</taxon>
        <taxon>Stramenopiles</taxon>
        <taxon>Oomycota</taxon>
        <taxon>Peronosporomycetes</taxon>
        <taxon>Peronosporales</taxon>
        <taxon>Peronosporaceae</taxon>
        <taxon>Phytophthora</taxon>
    </lineage>
</organism>
<evidence type="ECO:0000313" key="1">
    <source>
        <dbReference type="EMBL" id="GMF40460.1"/>
    </source>
</evidence>
<dbReference type="OrthoDB" id="128378at2759"/>
<comment type="caution">
    <text evidence="1">The sequence shown here is derived from an EMBL/GenBank/DDBJ whole genome shotgun (WGS) entry which is preliminary data.</text>
</comment>
<dbReference type="EMBL" id="BSXT01001247">
    <property type="protein sequence ID" value="GMF40460.1"/>
    <property type="molecule type" value="Genomic_DNA"/>
</dbReference>
<accession>A0A9W6XKQ6</accession>
<sequence length="96" mass="10742">MDMPGFKSGLVKGLSSSRKRIAQAVKKVDHVNVGHRPALVYRAIAKAKKMMMNAKDNYDKLPAFHNSFERQTQDLQFAVNLTAVGDTSVHSCRWVP</sequence>
<dbReference type="AlphaFoldDB" id="A0A9W6XKQ6"/>
<reference evidence="1" key="1">
    <citation type="submission" date="2023-04" db="EMBL/GenBank/DDBJ databases">
        <title>Phytophthora fragariaefolia NBRC 109709.</title>
        <authorList>
            <person name="Ichikawa N."/>
            <person name="Sato H."/>
            <person name="Tonouchi N."/>
        </authorList>
    </citation>
    <scope>NUCLEOTIDE SEQUENCE</scope>
    <source>
        <strain evidence="1">NBRC 109709</strain>
    </source>
</reference>
<keyword evidence="2" id="KW-1185">Reference proteome</keyword>
<evidence type="ECO:0000313" key="2">
    <source>
        <dbReference type="Proteomes" id="UP001165121"/>
    </source>
</evidence>
<protein>
    <submittedName>
        <fullName evidence="1">Unnamed protein product</fullName>
    </submittedName>
</protein>